<dbReference type="CDD" id="cd00303">
    <property type="entry name" value="retropepsin_like"/>
    <property type="match status" value="1"/>
</dbReference>
<gene>
    <name evidence="1" type="ORF">CR513_05870</name>
</gene>
<dbReference type="PANTHER" id="PTHR35046">
    <property type="entry name" value="ZINC KNUCKLE (CCHC-TYPE) FAMILY PROTEIN"/>
    <property type="match status" value="1"/>
</dbReference>
<keyword evidence="2" id="KW-1185">Reference proteome</keyword>
<evidence type="ECO:0000313" key="2">
    <source>
        <dbReference type="Proteomes" id="UP000257109"/>
    </source>
</evidence>
<dbReference type="PANTHER" id="PTHR35046:SF9">
    <property type="entry name" value="RNA-DIRECTED DNA POLYMERASE"/>
    <property type="match status" value="1"/>
</dbReference>
<accession>A0A371I3U8</accession>
<comment type="caution">
    <text evidence="1">The sequence shown here is derived from an EMBL/GenBank/DDBJ whole genome shotgun (WGS) entry which is preliminary data.</text>
</comment>
<evidence type="ECO:0000313" key="1">
    <source>
        <dbReference type="EMBL" id="RDY09720.1"/>
    </source>
</evidence>
<sequence length="312" mass="36053">MGEKKGEKHGRREEEQKREKLDMRYVVVRFVTLEFGDYALVWWTQVFEDIRMGYTKDLKSVEGSYKVIEMDLMRTKIRESEEATIARFLHSLNREVQDVVDLQQYATLGELVHQATKVEMQIKRRSAPREPYLRSNGWKGKDKEKEKIHIASQCSNRRVVVLRDSGEVKIESSSEECSSSSEVEALSNDSHYEGDLLMVRRLINGGICVNVASLRLVKKLALPTFSHPKTYKLQWLSEKGELIVDRQVEMAFNLGSYKDKVVCDVVHMEATHLLLGRPLQYDKRVIHDGVTNRFTFKHLGQKVVLTPLSPKV</sequence>
<proteinExistence type="predicted"/>
<evidence type="ECO:0008006" key="3">
    <source>
        <dbReference type="Google" id="ProtNLM"/>
    </source>
</evidence>
<dbReference type="OrthoDB" id="1747743at2759"/>
<dbReference type="Proteomes" id="UP000257109">
    <property type="component" value="Unassembled WGS sequence"/>
</dbReference>
<reference evidence="1" key="1">
    <citation type="submission" date="2018-05" db="EMBL/GenBank/DDBJ databases">
        <title>Draft genome of Mucuna pruriens seed.</title>
        <authorList>
            <person name="Nnadi N.E."/>
            <person name="Vos R."/>
            <person name="Hasami M.H."/>
            <person name="Devisetty U.K."/>
            <person name="Aguiy J.C."/>
        </authorList>
    </citation>
    <scope>NUCLEOTIDE SEQUENCE [LARGE SCALE GENOMIC DNA]</scope>
    <source>
        <strain evidence="1">JCA_2017</strain>
    </source>
</reference>
<feature type="non-terminal residue" evidence="1">
    <location>
        <position position="1"/>
    </location>
</feature>
<protein>
    <recommendedName>
        <fullName evidence="3">Retrotransposon gag domain-containing protein</fullName>
    </recommendedName>
</protein>
<dbReference type="AlphaFoldDB" id="A0A371I3U8"/>
<organism evidence="1 2">
    <name type="scientific">Mucuna pruriens</name>
    <name type="common">Velvet bean</name>
    <name type="synonym">Dolichos pruriens</name>
    <dbReference type="NCBI Taxonomy" id="157652"/>
    <lineage>
        <taxon>Eukaryota</taxon>
        <taxon>Viridiplantae</taxon>
        <taxon>Streptophyta</taxon>
        <taxon>Embryophyta</taxon>
        <taxon>Tracheophyta</taxon>
        <taxon>Spermatophyta</taxon>
        <taxon>Magnoliopsida</taxon>
        <taxon>eudicotyledons</taxon>
        <taxon>Gunneridae</taxon>
        <taxon>Pentapetalae</taxon>
        <taxon>rosids</taxon>
        <taxon>fabids</taxon>
        <taxon>Fabales</taxon>
        <taxon>Fabaceae</taxon>
        <taxon>Papilionoideae</taxon>
        <taxon>50 kb inversion clade</taxon>
        <taxon>NPAAA clade</taxon>
        <taxon>indigoferoid/millettioid clade</taxon>
        <taxon>Phaseoleae</taxon>
        <taxon>Mucuna</taxon>
    </lineage>
</organism>
<name>A0A371I3U8_MUCPR</name>
<dbReference type="EMBL" id="QJKJ01000984">
    <property type="protein sequence ID" value="RDY09720.1"/>
    <property type="molecule type" value="Genomic_DNA"/>
</dbReference>